<accession>A0AA37TQP2</accession>
<evidence type="ECO:0000313" key="3">
    <source>
        <dbReference type="Proteomes" id="UP001157440"/>
    </source>
</evidence>
<dbReference type="EMBL" id="BSPL01000023">
    <property type="protein sequence ID" value="GLS72468.1"/>
    <property type="molecule type" value="Genomic_DNA"/>
</dbReference>
<evidence type="ECO:0000313" key="2">
    <source>
        <dbReference type="EMBL" id="GLS72468.1"/>
    </source>
</evidence>
<comment type="caution">
    <text evidence="2">The sequence shown here is derived from an EMBL/GenBank/DDBJ whole genome shotgun (WGS) entry which is preliminary data.</text>
</comment>
<sequence>MKQLELFPATTADTDRLRAEIQALNEMTERERAAALRRHRYVRAVEDLPPGRRGDRHLRVAIRAVCELSDDVDPPTPRQVRAWEARLREADGNPAGLAHRRMARSPRQQTHWAPWIGELVDQVVAEADPRRGVTLTAMARLAQARCLEASHARGGAAADVPAFRTLVRMVGDRLRPLQQAYRFRHLSCGRPLAEVVVAREALRVAVPELGADRVHLVTARDSYSGVIVAAALGTAPPDGEDLLGLFGAQTATAAPEPLGAARLCMGLPEVIVLDRDPAFLGATFRHSAAALGIRLHFAAVDDPGAPCRVAGLQRWLTARGEVVEDAGGLMAAAHAWLADLDVRRSGPDRSTPLDRWQEGVARYPIRLSPGATPAIPTGEESGGADAAEGPDGPDARRRS</sequence>
<protein>
    <recommendedName>
        <fullName evidence="4">Integrase catalytic domain-containing protein</fullName>
    </recommendedName>
</protein>
<name>A0AA37TQP2_9HYPH</name>
<evidence type="ECO:0008006" key="4">
    <source>
        <dbReference type="Google" id="ProtNLM"/>
    </source>
</evidence>
<proteinExistence type="predicted"/>
<feature type="region of interest" description="Disordered" evidence="1">
    <location>
        <begin position="367"/>
        <end position="399"/>
    </location>
</feature>
<dbReference type="RefSeq" id="WP_050735133.1">
    <property type="nucleotide sequence ID" value="NZ_BPQZ01000004.1"/>
</dbReference>
<evidence type="ECO:0000256" key="1">
    <source>
        <dbReference type="SAM" id="MobiDB-lite"/>
    </source>
</evidence>
<dbReference type="Proteomes" id="UP001157440">
    <property type="component" value="Unassembled WGS sequence"/>
</dbReference>
<keyword evidence="3" id="KW-1185">Reference proteome</keyword>
<organism evidence="2 3">
    <name type="scientific">Methylobacterium tardum</name>
    <dbReference type="NCBI Taxonomy" id="374432"/>
    <lineage>
        <taxon>Bacteria</taxon>
        <taxon>Pseudomonadati</taxon>
        <taxon>Pseudomonadota</taxon>
        <taxon>Alphaproteobacteria</taxon>
        <taxon>Hyphomicrobiales</taxon>
        <taxon>Methylobacteriaceae</taxon>
        <taxon>Methylobacterium</taxon>
    </lineage>
</organism>
<reference evidence="3" key="1">
    <citation type="journal article" date="2019" name="Int. J. Syst. Evol. Microbiol.">
        <title>The Global Catalogue of Microorganisms (GCM) 10K type strain sequencing project: providing services to taxonomists for standard genome sequencing and annotation.</title>
        <authorList>
            <consortium name="The Broad Institute Genomics Platform"/>
            <consortium name="The Broad Institute Genome Sequencing Center for Infectious Disease"/>
            <person name="Wu L."/>
            <person name="Ma J."/>
        </authorList>
    </citation>
    <scope>NUCLEOTIDE SEQUENCE [LARGE SCALE GENOMIC DNA]</scope>
    <source>
        <strain evidence="3">NBRC 103632</strain>
    </source>
</reference>
<feature type="compositionally biased region" description="Low complexity" evidence="1">
    <location>
        <begin position="383"/>
        <end position="392"/>
    </location>
</feature>
<dbReference type="AlphaFoldDB" id="A0AA37TQP2"/>
<gene>
    <name evidence="2" type="ORF">GCM10007890_44830</name>
</gene>